<dbReference type="AlphaFoldDB" id="A0A8I1YDX3"/>
<protein>
    <submittedName>
        <fullName evidence="1">Uncharacterized protein</fullName>
    </submittedName>
</protein>
<gene>
    <name evidence="1" type="ORF">JOH49_009637</name>
</gene>
<evidence type="ECO:0000313" key="2">
    <source>
        <dbReference type="Proteomes" id="UP000673383"/>
    </source>
</evidence>
<dbReference type="Proteomes" id="UP000673383">
    <property type="component" value="Unassembled WGS sequence"/>
</dbReference>
<evidence type="ECO:0000313" key="1">
    <source>
        <dbReference type="EMBL" id="MBP1299884.1"/>
    </source>
</evidence>
<organism evidence="1 2">
    <name type="scientific">Bradyrhizobium elkanii</name>
    <dbReference type="NCBI Taxonomy" id="29448"/>
    <lineage>
        <taxon>Bacteria</taxon>
        <taxon>Pseudomonadati</taxon>
        <taxon>Pseudomonadota</taxon>
        <taxon>Alphaproteobacteria</taxon>
        <taxon>Hyphomicrobiales</taxon>
        <taxon>Nitrobacteraceae</taxon>
        <taxon>Bradyrhizobium</taxon>
    </lineage>
</organism>
<dbReference type="RefSeq" id="WP_038379230.1">
    <property type="nucleotide sequence ID" value="NZ_CP126003.1"/>
</dbReference>
<reference evidence="1" key="1">
    <citation type="submission" date="2021-02" db="EMBL/GenBank/DDBJ databases">
        <title>Genomic Encyclopedia of Type Strains, Phase IV (KMG-V): Genome sequencing to study the core and pangenomes of soil and plant-associated prokaryotes.</title>
        <authorList>
            <person name="Whitman W."/>
        </authorList>
    </citation>
    <scope>NUCLEOTIDE SEQUENCE</scope>
    <source>
        <strain evidence="1">USDA 406</strain>
    </source>
</reference>
<dbReference type="EMBL" id="JAFICZ010000001">
    <property type="protein sequence ID" value="MBP1299884.1"/>
    <property type="molecule type" value="Genomic_DNA"/>
</dbReference>
<comment type="caution">
    <text evidence="1">The sequence shown here is derived from an EMBL/GenBank/DDBJ whole genome shotgun (WGS) entry which is preliminary data.</text>
</comment>
<sequence>MKTEYIRRLHIVDDGRLNVAELKVFVLGGAVQEGEPCPIEIQSLREAMRIQKSAPEIKLEQVASRNVGRSN</sequence>
<proteinExistence type="predicted"/>
<accession>A0A8I1YDX3</accession>
<name>A0A8I1YDX3_BRAEL</name>